<dbReference type="Proteomes" id="UP001161247">
    <property type="component" value="Chromosome 8"/>
</dbReference>
<keyword evidence="1" id="KW-0812">Transmembrane</keyword>
<feature type="transmembrane region" description="Helical" evidence="1">
    <location>
        <begin position="108"/>
        <end position="126"/>
    </location>
</feature>
<evidence type="ECO:0000313" key="2">
    <source>
        <dbReference type="EMBL" id="CAI9116839.1"/>
    </source>
</evidence>
<protein>
    <submittedName>
        <fullName evidence="2">OLC1v1018103C1</fullName>
    </submittedName>
</protein>
<evidence type="ECO:0000313" key="3">
    <source>
        <dbReference type="Proteomes" id="UP001161247"/>
    </source>
</evidence>
<keyword evidence="3" id="KW-1185">Reference proteome</keyword>
<proteinExistence type="predicted"/>
<accession>A0AAV1EAW2</accession>
<dbReference type="AlphaFoldDB" id="A0AAV1EAW2"/>
<name>A0AAV1EAW2_OLDCO</name>
<dbReference type="EMBL" id="OX459125">
    <property type="protein sequence ID" value="CAI9116839.1"/>
    <property type="molecule type" value="Genomic_DNA"/>
</dbReference>
<sequence>MKVGCRSESRWIPNLATRKVCPVGDFDYQTWQCDPAHVGATVDFFINSIVTIEEDTVVDVIEDFSFAVDDSSSNNDVLICFCIRLTKIDGRGGTEYSLMLRIMIPGRITMLIGALHPYLISTRMYVKLQK</sequence>
<keyword evidence="1" id="KW-0472">Membrane</keyword>
<keyword evidence="1" id="KW-1133">Transmembrane helix</keyword>
<reference evidence="2" key="1">
    <citation type="submission" date="2023-03" db="EMBL/GenBank/DDBJ databases">
        <authorList>
            <person name="Julca I."/>
        </authorList>
    </citation>
    <scope>NUCLEOTIDE SEQUENCE</scope>
</reference>
<gene>
    <name evidence="2" type="ORF">OLC1_LOCUS23028</name>
</gene>
<evidence type="ECO:0000256" key="1">
    <source>
        <dbReference type="SAM" id="Phobius"/>
    </source>
</evidence>
<organism evidence="2 3">
    <name type="scientific">Oldenlandia corymbosa var. corymbosa</name>
    <dbReference type="NCBI Taxonomy" id="529605"/>
    <lineage>
        <taxon>Eukaryota</taxon>
        <taxon>Viridiplantae</taxon>
        <taxon>Streptophyta</taxon>
        <taxon>Embryophyta</taxon>
        <taxon>Tracheophyta</taxon>
        <taxon>Spermatophyta</taxon>
        <taxon>Magnoliopsida</taxon>
        <taxon>eudicotyledons</taxon>
        <taxon>Gunneridae</taxon>
        <taxon>Pentapetalae</taxon>
        <taxon>asterids</taxon>
        <taxon>lamiids</taxon>
        <taxon>Gentianales</taxon>
        <taxon>Rubiaceae</taxon>
        <taxon>Rubioideae</taxon>
        <taxon>Spermacoceae</taxon>
        <taxon>Hedyotis-Oldenlandia complex</taxon>
        <taxon>Oldenlandia</taxon>
    </lineage>
</organism>